<keyword evidence="1 8" id="KW-0696">RNA-directed RNA polymerase</keyword>
<evidence type="ECO:0000256" key="3">
    <source>
        <dbReference type="ARBA" id="ARBA00022695"/>
    </source>
</evidence>
<dbReference type="SUPFAM" id="SSF56672">
    <property type="entry name" value="DNA/RNA polymerases"/>
    <property type="match status" value="1"/>
</dbReference>
<dbReference type="EMBL" id="MW039355">
    <property type="protein sequence ID" value="QQO81419.1"/>
    <property type="molecule type" value="Genomic_RNA"/>
</dbReference>
<keyword evidence="2" id="KW-0808">Transferase</keyword>
<reference evidence="8" key="1">
    <citation type="journal article" date="2020" name="Viruses">
        <title>Soybean Thrips (Thysanoptera: Thripidae) Harbor Highly Diverse Populations of Arthropod, Fungal and Plant Viruses.</title>
        <authorList>
            <person name="Thekke-Veetil T."/>
            <person name="Lagos-Kutz D."/>
            <person name="McCoppin N.K."/>
            <person name="Hartman G.L."/>
            <person name="Ju H.K."/>
            <person name="Lim H.S."/>
            <person name="Domier L.L."/>
        </authorList>
    </citation>
    <scope>NUCLEOTIDE SEQUENCE</scope>
    <source>
        <strain evidence="8">STN1SV9</strain>
    </source>
</reference>
<dbReference type="GO" id="GO:0006351">
    <property type="term" value="P:DNA-templated transcription"/>
    <property type="evidence" value="ECO:0007669"/>
    <property type="project" value="InterPro"/>
</dbReference>
<comment type="catalytic activity">
    <reaction evidence="6">
        <text>RNA(n) + a ribonucleoside 5'-triphosphate = RNA(n+1) + diphosphate</text>
        <dbReference type="Rhea" id="RHEA:21248"/>
        <dbReference type="Rhea" id="RHEA-COMP:14527"/>
        <dbReference type="Rhea" id="RHEA-COMP:17342"/>
        <dbReference type="ChEBI" id="CHEBI:33019"/>
        <dbReference type="ChEBI" id="CHEBI:61557"/>
        <dbReference type="ChEBI" id="CHEBI:140395"/>
        <dbReference type="EC" id="2.7.7.48"/>
    </reaction>
</comment>
<keyword evidence="5" id="KW-0693">Viral RNA replication</keyword>
<protein>
    <submittedName>
        <fullName evidence="8">RNA-dependent RNA polymerase</fullName>
    </submittedName>
</protein>
<feature type="domain" description="RNA-directed RNA polymerase C-terminal" evidence="7">
    <location>
        <begin position="83"/>
        <end position="264"/>
    </location>
</feature>
<dbReference type="InterPro" id="IPR001795">
    <property type="entry name" value="RNA-dir_pol_luteovirus"/>
</dbReference>
<name>A0A7T8E836_9VIRU</name>
<evidence type="ECO:0000256" key="5">
    <source>
        <dbReference type="ARBA" id="ARBA00022953"/>
    </source>
</evidence>
<evidence type="ECO:0000259" key="7">
    <source>
        <dbReference type="Pfam" id="PF00680"/>
    </source>
</evidence>
<dbReference type="GO" id="GO:0003968">
    <property type="term" value="F:RNA-directed RNA polymerase activity"/>
    <property type="evidence" value="ECO:0007669"/>
    <property type="project" value="UniProtKB-KW"/>
</dbReference>
<accession>A0A7T8E836</accession>
<dbReference type="InterPro" id="IPR043502">
    <property type="entry name" value="DNA/RNA_pol_sf"/>
</dbReference>
<evidence type="ECO:0000256" key="6">
    <source>
        <dbReference type="ARBA" id="ARBA00048744"/>
    </source>
</evidence>
<dbReference type="GO" id="GO:0003723">
    <property type="term" value="F:RNA binding"/>
    <property type="evidence" value="ECO:0007669"/>
    <property type="project" value="InterPro"/>
</dbReference>
<organism evidence="8">
    <name type="scientific">Soybean thrips sobemo-like virus 9</name>
    <dbReference type="NCBI Taxonomy" id="2801039"/>
    <lineage>
        <taxon>Viruses</taxon>
        <taxon>Riboviria</taxon>
        <taxon>Orthornavirae</taxon>
        <taxon>Pisuviricota</taxon>
        <taxon>Pisoniviricetes</taxon>
        <taxon>Sobelivirales</taxon>
        <taxon>Solemoviridae</taxon>
    </lineage>
</organism>
<dbReference type="GO" id="GO:0000166">
    <property type="term" value="F:nucleotide binding"/>
    <property type="evidence" value="ECO:0007669"/>
    <property type="project" value="UniProtKB-KW"/>
</dbReference>
<evidence type="ECO:0000313" key="8">
    <source>
        <dbReference type="EMBL" id="QQO81419.1"/>
    </source>
</evidence>
<dbReference type="PRINTS" id="PR00914">
    <property type="entry name" value="LVIRUSRNAPOL"/>
</dbReference>
<dbReference type="Pfam" id="PF00680">
    <property type="entry name" value="RdRP_1"/>
    <property type="match status" value="1"/>
</dbReference>
<proteinExistence type="predicted"/>
<evidence type="ECO:0000256" key="4">
    <source>
        <dbReference type="ARBA" id="ARBA00022741"/>
    </source>
</evidence>
<keyword evidence="3" id="KW-0548">Nucleotidyltransferase</keyword>
<evidence type="ECO:0000256" key="1">
    <source>
        <dbReference type="ARBA" id="ARBA00022484"/>
    </source>
</evidence>
<evidence type="ECO:0000256" key="2">
    <source>
        <dbReference type="ARBA" id="ARBA00022679"/>
    </source>
</evidence>
<sequence length="370" mass="42688">MDSWFEGEFNKAVSEISMDSSPGLCQFSVLGSTNADVFGYDKTDRMPACDPERLQMVKWAVRHRMNQLLLDNYESDNINVFVKPEPHKNAKLETGRLRLISAVSLVDTMIDRVLFGWLQRKALTVVGRTPCLTGWTPLRGGWRYVYDRFKNKRVCCLDKSSWDWTVQGYMVDLWKEFIKELCVGAPPEWEVLMEARFKILFEEAVFEFKDGSQVKQGTKGIMKSGCLLTLLMNSVGQSMLHYLASDRVGRNPMSCQPITIGDDTTQESFDELPEYVEQIARLGAKVKGFKVQNWVEFIGFAFAHDTCFPAYWQKHLFKLQYCDLSDSIMSYQVLYANEPVMFKLVQDLAVEVDTEQVVSERYAKRIFNNY</sequence>
<dbReference type="InterPro" id="IPR001205">
    <property type="entry name" value="RNA-dir_pol_C"/>
</dbReference>
<keyword evidence="4" id="KW-0547">Nucleotide-binding</keyword>